<dbReference type="Pfam" id="PF08239">
    <property type="entry name" value="SH3_3"/>
    <property type="match status" value="2"/>
</dbReference>
<reference evidence="4 5" key="1">
    <citation type="submission" date="2020-02" db="EMBL/GenBank/DDBJ databases">
        <authorList>
            <person name="Zheng R.K."/>
            <person name="Sun C.M."/>
        </authorList>
    </citation>
    <scope>NUCLEOTIDE SEQUENCE [LARGE SCALE GENOMIC DNA]</scope>
    <source>
        <strain evidence="5">rifampicinis</strain>
    </source>
</reference>
<dbReference type="EMBL" id="CP062983">
    <property type="protein sequence ID" value="QPC84504.1"/>
    <property type="molecule type" value="Genomic_DNA"/>
</dbReference>
<feature type="domain" description="SH3b" evidence="3">
    <location>
        <begin position="29"/>
        <end position="96"/>
    </location>
</feature>
<protein>
    <submittedName>
        <fullName evidence="4">SH3 domain-containing protein</fullName>
    </submittedName>
</protein>
<dbReference type="PANTHER" id="PTHR34408:SF1">
    <property type="entry name" value="GLYCOSYL HYDROLASE FAMILY 19 DOMAIN-CONTAINING PROTEIN HI_1415"/>
    <property type="match status" value="1"/>
</dbReference>
<dbReference type="InterPro" id="IPR036514">
    <property type="entry name" value="SGNH_hydro_sf"/>
</dbReference>
<keyword evidence="2" id="KW-0732">Signal</keyword>
<dbReference type="Gene3D" id="2.30.30.40">
    <property type="entry name" value="SH3 Domains"/>
    <property type="match status" value="2"/>
</dbReference>
<dbReference type="AlphaFoldDB" id="A0A7S8ECP1"/>
<sequence length="460" mass="48528">MSHHARLFRSILLGLLLLGTASLASAQGAPHGTVIDMWENLNVRAQPDSDSAIVAELAGGTSVPVQARTRDNVWFQIQLADGQSGWVSAGYITLDGEIWQIPVFGEEVPPQEAAPTEETPSTSETPLTQTSGARVSSAAYGGLNLRDNINGSRIALLPAGTPLTVLGAQSGWLNVQTQDGQTGWVSAAYVALGDDTIPTESPDTSSSGQADVSPGAPLPQGVAAIYQRGQAIGNVTTNFSRIGDSISASEYFLYPFGHGAYDLGTYGHLQSAIDFFSQGSNSFLSQPIAAYPGWTTADVLNPALADSERCNPGETPLACEYRTSRPTVALIMFGSNDLSRLSLDQYAANLDQIVQLTISNGTIPVLTTIPPRNGYNVGGINSVVQSTAARYGVPVWDYHAAMVSLPDSGLSADGLHPSVPEGGFGYAANFTEGYLKYGYVQRNLGALTILYTLWHDVLAG</sequence>
<dbReference type="PROSITE" id="PS51781">
    <property type="entry name" value="SH3B"/>
    <property type="match status" value="1"/>
</dbReference>
<feature type="region of interest" description="Disordered" evidence="1">
    <location>
        <begin position="110"/>
        <end position="133"/>
    </location>
</feature>
<proteinExistence type="predicted"/>
<dbReference type="RefSeq" id="WP_195172567.1">
    <property type="nucleotide sequence ID" value="NZ_CP062983.1"/>
</dbReference>
<dbReference type="InterPro" id="IPR013830">
    <property type="entry name" value="SGNH_hydro"/>
</dbReference>
<evidence type="ECO:0000256" key="1">
    <source>
        <dbReference type="SAM" id="MobiDB-lite"/>
    </source>
</evidence>
<evidence type="ECO:0000259" key="3">
    <source>
        <dbReference type="PROSITE" id="PS51781"/>
    </source>
</evidence>
<dbReference type="InterPro" id="IPR052354">
    <property type="entry name" value="Cell_Wall_Dynamics_Protein"/>
</dbReference>
<feature type="compositionally biased region" description="Polar residues" evidence="1">
    <location>
        <begin position="198"/>
        <end position="210"/>
    </location>
</feature>
<feature type="signal peptide" evidence="2">
    <location>
        <begin position="1"/>
        <end position="26"/>
    </location>
</feature>
<dbReference type="SMART" id="SM00287">
    <property type="entry name" value="SH3b"/>
    <property type="match status" value="2"/>
</dbReference>
<dbReference type="KEGG" id="pmet:G4Y79_09050"/>
<dbReference type="InterPro" id="IPR003646">
    <property type="entry name" value="SH3-like_bac-type"/>
</dbReference>
<feature type="chain" id="PRO_5033015317" evidence="2">
    <location>
        <begin position="27"/>
        <end position="460"/>
    </location>
</feature>
<evidence type="ECO:0000256" key="2">
    <source>
        <dbReference type="SAM" id="SignalP"/>
    </source>
</evidence>
<organism evidence="4 5">
    <name type="scientific">Phototrophicus methaneseepsis</name>
    <dbReference type="NCBI Taxonomy" id="2710758"/>
    <lineage>
        <taxon>Bacteria</taxon>
        <taxon>Bacillati</taxon>
        <taxon>Chloroflexota</taxon>
        <taxon>Candidatus Thermofontia</taxon>
        <taxon>Phototrophicales</taxon>
        <taxon>Phototrophicaceae</taxon>
        <taxon>Phototrophicus</taxon>
    </lineage>
</organism>
<dbReference type="Gene3D" id="3.40.50.1110">
    <property type="entry name" value="SGNH hydrolase"/>
    <property type="match status" value="1"/>
</dbReference>
<accession>A0A7S8ECP1</accession>
<feature type="compositionally biased region" description="Low complexity" evidence="1">
    <location>
        <begin position="110"/>
        <end position="130"/>
    </location>
</feature>
<evidence type="ECO:0000313" key="5">
    <source>
        <dbReference type="Proteomes" id="UP000594468"/>
    </source>
</evidence>
<evidence type="ECO:0000313" key="4">
    <source>
        <dbReference type="EMBL" id="QPC84504.1"/>
    </source>
</evidence>
<feature type="region of interest" description="Disordered" evidence="1">
    <location>
        <begin position="195"/>
        <end position="214"/>
    </location>
</feature>
<dbReference type="CDD" id="cd00229">
    <property type="entry name" value="SGNH_hydrolase"/>
    <property type="match status" value="1"/>
</dbReference>
<name>A0A7S8ECP1_9CHLR</name>
<dbReference type="PANTHER" id="PTHR34408">
    <property type="entry name" value="FAMILY PROTEIN, PUTATIVE-RELATED"/>
    <property type="match status" value="1"/>
</dbReference>
<dbReference type="Pfam" id="PF13472">
    <property type="entry name" value="Lipase_GDSL_2"/>
    <property type="match status" value="1"/>
</dbReference>
<gene>
    <name evidence="4" type="ORF">G4Y79_09050</name>
</gene>
<keyword evidence="5" id="KW-1185">Reference proteome</keyword>
<dbReference type="Proteomes" id="UP000594468">
    <property type="component" value="Chromosome"/>
</dbReference>
<dbReference type="SUPFAM" id="SSF52266">
    <property type="entry name" value="SGNH hydrolase"/>
    <property type="match status" value="1"/>
</dbReference>